<evidence type="ECO:0000313" key="2">
    <source>
        <dbReference type="EMBL" id="ORX15948.1"/>
    </source>
</evidence>
<sequence length="114" mass="12324">MTAAERSARQTGSVTGADFIAWIVLAEMVRDHLWLLILGVIAIGVPVALAARWTYQCSAWINDGTARCRRPRAGFLERCHSHSQVVMTQYDAAAAAAIVIAVINAVILIAALQH</sequence>
<dbReference type="AlphaFoldDB" id="A0A1X2FC98"/>
<feature type="transmembrane region" description="Helical" evidence="1">
    <location>
        <begin position="33"/>
        <end position="55"/>
    </location>
</feature>
<keyword evidence="1" id="KW-0812">Transmembrane</keyword>
<dbReference type="EMBL" id="LQQA01000012">
    <property type="protein sequence ID" value="ORX15948.1"/>
    <property type="molecule type" value="Genomic_DNA"/>
</dbReference>
<evidence type="ECO:0000313" key="3">
    <source>
        <dbReference type="Proteomes" id="UP000193964"/>
    </source>
</evidence>
<gene>
    <name evidence="2" type="ORF">AWC31_00780</name>
</gene>
<dbReference type="Proteomes" id="UP000193964">
    <property type="component" value="Unassembled WGS sequence"/>
</dbReference>
<proteinExistence type="predicted"/>
<keyword evidence="1" id="KW-1133">Transmembrane helix</keyword>
<reference evidence="2 3" key="1">
    <citation type="submission" date="2016-01" db="EMBL/GenBank/DDBJ databases">
        <title>The new phylogeny of the genus Mycobacterium.</title>
        <authorList>
            <person name="Tarcisio F."/>
            <person name="Conor M."/>
            <person name="Antonella G."/>
            <person name="Elisabetta G."/>
            <person name="Giulia F.S."/>
            <person name="Sara T."/>
            <person name="Anna F."/>
            <person name="Clotilde B."/>
            <person name="Roberto B."/>
            <person name="Veronica D.S."/>
            <person name="Fabio R."/>
            <person name="Monica P."/>
            <person name="Olivier J."/>
            <person name="Enrico T."/>
            <person name="Nicola S."/>
        </authorList>
    </citation>
    <scope>NUCLEOTIDE SEQUENCE [LARGE SCALE GENOMIC DNA]</scope>
    <source>
        <strain evidence="2 3">ATCC 700010</strain>
    </source>
</reference>
<feature type="transmembrane region" description="Helical" evidence="1">
    <location>
        <begin position="92"/>
        <end position="112"/>
    </location>
</feature>
<keyword evidence="1" id="KW-0472">Membrane</keyword>
<evidence type="ECO:0000256" key="1">
    <source>
        <dbReference type="SAM" id="Phobius"/>
    </source>
</evidence>
<comment type="caution">
    <text evidence="2">The sequence shown here is derived from an EMBL/GenBank/DDBJ whole genome shotgun (WGS) entry which is preliminary data.</text>
</comment>
<organism evidence="2 3">
    <name type="scientific">Mycolicibacterium wolinskyi</name>
    <dbReference type="NCBI Taxonomy" id="59750"/>
    <lineage>
        <taxon>Bacteria</taxon>
        <taxon>Bacillati</taxon>
        <taxon>Actinomycetota</taxon>
        <taxon>Actinomycetes</taxon>
        <taxon>Mycobacteriales</taxon>
        <taxon>Mycobacteriaceae</taxon>
        <taxon>Mycolicibacterium</taxon>
    </lineage>
</organism>
<name>A0A1X2FC98_9MYCO</name>
<accession>A0A1X2FC98</accession>
<protein>
    <submittedName>
        <fullName evidence="2">Uncharacterized protein</fullName>
    </submittedName>
</protein>